<comment type="caution">
    <text evidence="2">The sequence shown here is derived from an EMBL/GenBank/DDBJ whole genome shotgun (WGS) entry which is preliminary data.</text>
</comment>
<dbReference type="Gene3D" id="1.25.40.10">
    <property type="entry name" value="Tetratricopeptide repeat domain"/>
    <property type="match status" value="1"/>
</dbReference>
<proteinExistence type="predicted"/>
<feature type="transmembrane region" description="Helical" evidence="1">
    <location>
        <begin position="45"/>
        <end position="65"/>
    </location>
</feature>
<accession>A0A6L4WVI1</accession>
<reference evidence="2 3" key="1">
    <citation type="submission" date="2019-10" db="EMBL/GenBank/DDBJ databases">
        <title>Poseidonibacter ostreae sp. nov., isolated from the gut of the Ostrea denselamellosa.</title>
        <authorList>
            <person name="Choi A."/>
        </authorList>
    </citation>
    <scope>NUCLEOTIDE SEQUENCE [LARGE SCALE GENOMIC DNA]</scope>
    <source>
        <strain evidence="2 3">SJOD-M-33</strain>
    </source>
</reference>
<dbReference type="InterPro" id="IPR011990">
    <property type="entry name" value="TPR-like_helical_dom_sf"/>
</dbReference>
<dbReference type="RefSeq" id="WP_152279663.1">
    <property type="nucleotide sequence ID" value="NZ_WFKK01000010.1"/>
</dbReference>
<protein>
    <recommendedName>
        <fullName evidence="4">Tetratricopeptide repeat protein</fullName>
    </recommendedName>
</protein>
<dbReference type="EMBL" id="WFKK01000010">
    <property type="protein sequence ID" value="KAB7889759.1"/>
    <property type="molecule type" value="Genomic_DNA"/>
</dbReference>
<gene>
    <name evidence="2" type="ORF">GBG19_05095</name>
</gene>
<keyword evidence="1" id="KW-0472">Membrane</keyword>
<evidence type="ECO:0008006" key="4">
    <source>
        <dbReference type="Google" id="ProtNLM"/>
    </source>
</evidence>
<evidence type="ECO:0000313" key="3">
    <source>
        <dbReference type="Proteomes" id="UP000472839"/>
    </source>
</evidence>
<dbReference type="AlphaFoldDB" id="A0A6L4WVI1"/>
<evidence type="ECO:0000313" key="2">
    <source>
        <dbReference type="EMBL" id="KAB7889759.1"/>
    </source>
</evidence>
<feature type="transmembrane region" description="Helical" evidence="1">
    <location>
        <begin position="23"/>
        <end position="39"/>
    </location>
</feature>
<organism evidence="2 3">
    <name type="scientific">Poseidonibacter ostreae</name>
    <dbReference type="NCBI Taxonomy" id="2654171"/>
    <lineage>
        <taxon>Bacteria</taxon>
        <taxon>Pseudomonadati</taxon>
        <taxon>Campylobacterota</taxon>
        <taxon>Epsilonproteobacteria</taxon>
        <taxon>Campylobacterales</taxon>
        <taxon>Arcobacteraceae</taxon>
        <taxon>Poseidonibacter</taxon>
    </lineage>
</organism>
<keyword evidence="1" id="KW-1133">Transmembrane helix</keyword>
<dbReference type="Proteomes" id="UP000472839">
    <property type="component" value="Unassembled WGS sequence"/>
</dbReference>
<sequence>MPDLITIVEKFIQYKKLILSERFVWFSVLIILTTVAYYLKQNTPLIVFSLVSIVLFLNATVLYPWEKAYFNKTNESIDNYDYDKSKKLIENTPFLISYSSKVKYDLLKIQYYLTFESDPKNLFKSIESLQNKYLLSINDEETKFILSKINIYKRFENIKLIQELLMQIDSSKLKGSNLLSYKLAESFLLEYNGNIAQAKDLLISLLDSKDIDKVLLYNAIGRLDELQSNYKQAIIYYEKSFEYLEKTPQAKYFHTVLHNLIIVNTRVSDINKSKEWLNIYESVIDKNNLSQYLEFLNTQLLLARQLRDRVLLLESYSNMSIFIEPKLDEDRWMAHFSSKLRMSFNDGVNFDENLISAKNLFPKIKNLEFPKNYFISKEIFYILKSLDEHGKLGPMKDFYLDLIQYLTSFVKTIHEHKKQLPDLALIEQFSWLSEENLLMKLYLSQELKKSNFENLFADIEQMKQYAVAYKNQYLTVKANMMIVDEYIAYSKGLDSKFKDDFEQKAMQALIEAEPIILENKNNPRYFEFFIPTAYYYTELHNNKDKAREYIELFESKKITVEQYAQWQRFYYDSVLKELK</sequence>
<evidence type="ECO:0000256" key="1">
    <source>
        <dbReference type="SAM" id="Phobius"/>
    </source>
</evidence>
<keyword evidence="1" id="KW-0812">Transmembrane</keyword>
<name>A0A6L4WVI1_9BACT</name>